<reference evidence="1" key="1">
    <citation type="journal article" date="2023" name="Int. J. Syst. Evol. Microbiol.">
        <title>Collibacillus ludicampi gen. nov., sp. nov., a new soil bacterium of the family Alicyclobacillaceae.</title>
        <authorList>
            <person name="Jojima T."/>
            <person name="Ioku Y."/>
            <person name="Fukuta Y."/>
            <person name="Shirasaka N."/>
            <person name="Matsumura Y."/>
            <person name="Mori M."/>
        </authorList>
    </citation>
    <scope>NUCLEOTIDE SEQUENCE</scope>
    <source>
        <strain evidence="1">TP075</strain>
    </source>
</reference>
<evidence type="ECO:0000313" key="1">
    <source>
        <dbReference type="EMBL" id="GIM44965.1"/>
    </source>
</evidence>
<dbReference type="GO" id="GO:0003995">
    <property type="term" value="F:acyl-CoA dehydrogenase activity"/>
    <property type="evidence" value="ECO:0007669"/>
    <property type="project" value="TreeGrafter"/>
</dbReference>
<dbReference type="AlphaFoldDB" id="A0AAV4LB09"/>
<organism evidence="1 2">
    <name type="scientific">Collibacillus ludicampi</name>
    <dbReference type="NCBI Taxonomy" id="2771369"/>
    <lineage>
        <taxon>Bacteria</taxon>
        <taxon>Bacillati</taxon>
        <taxon>Bacillota</taxon>
        <taxon>Bacilli</taxon>
        <taxon>Bacillales</taxon>
        <taxon>Alicyclobacillaceae</taxon>
        <taxon>Collibacillus</taxon>
    </lineage>
</organism>
<dbReference type="Gene3D" id="2.40.110.10">
    <property type="entry name" value="Butyryl-CoA Dehydrogenase, subunit A, domain 2"/>
    <property type="match status" value="1"/>
</dbReference>
<dbReference type="InterPro" id="IPR046373">
    <property type="entry name" value="Acyl-CoA_Oxase/DH_mid-dom_sf"/>
</dbReference>
<dbReference type="Proteomes" id="UP001057291">
    <property type="component" value="Unassembled WGS sequence"/>
</dbReference>
<comment type="caution">
    <text evidence="1">The sequence shown here is derived from an EMBL/GenBank/DDBJ whole genome shotgun (WGS) entry which is preliminary data.</text>
</comment>
<dbReference type="PANTHER" id="PTHR43884">
    <property type="entry name" value="ACYL-COA DEHYDROGENASE"/>
    <property type="match status" value="1"/>
</dbReference>
<name>A0AAV4LB09_9BACL</name>
<dbReference type="SUPFAM" id="SSF56645">
    <property type="entry name" value="Acyl-CoA dehydrogenase NM domain-like"/>
    <property type="match status" value="1"/>
</dbReference>
<dbReference type="RefSeq" id="WP_282198213.1">
    <property type="nucleotide sequence ID" value="NZ_BOQE01000001.1"/>
</dbReference>
<sequence>MVQQNKLNKDLFDIARDLIDVIRVHVDHVAHDEPVLLKIWPLLVKVGFHRLLIESRLEGWGLSLKRYIDLIRLLAYGDGALALSVHIHNIAAKIINELGDETLQYRLKTWLDEGNIFALARSEYGRDYRYDFSTRISKIKSSMILSGQKDFCTLAGLADYYVVFAQTEVNSPSMDSLQVCIVNGKDPAVEVIKSNSLDSMVASSTHSVRFNHYELSQTELVGQPGEITHLMNPDILTLGICAINVGMADLGIELFIEKEKQLYDSKNVEVLKWLGQMDVLLRSTELLLNESINSRPHSDMGSGICLRRAKVASDILINDVTEGAINYLGINGILSKNKFIYLRNNSYATQVLPPNTQKCLFTLGNERIKWHYIQFSNQKNQ</sequence>
<dbReference type="InterPro" id="IPR037069">
    <property type="entry name" value="AcylCoA_DH/ox_N_sf"/>
</dbReference>
<dbReference type="InterPro" id="IPR009100">
    <property type="entry name" value="AcylCoA_DH/oxidase_NM_dom_sf"/>
</dbReference>
<keyword evidence="2" id="KW-1185">Reference proteome</keyword>
<gene>
    <name evidence="1" type="ORF">DNHGIG_05140</name>
</gene>
<dbReference type="GO" id="GO:0050660">
    <property type="term" value="F:flavin adenine dinucleotide binding"/>
    <property type="evidence" value="ECO:0007669"/>
    <property type="project" value="InterPro"/>
</dbReference>
<proteinExistence type="predicted"/>
<dbReference type="Gene3D" id="1.10.540.10">
    <property type="entry name" value="Acyl-CoA dehydrogenase/oxidase, N-terminal domain"/>
    <property type="match status" value="1"/>
</dbReference>
<protein>
    <recommendedName>
        <fullName evidence="3">Acyl-CoA dehydrogenase</fullName>
    </recommendedName>
</protein>
<dbReference type="EMBL" id="BOQE01000001">
    <property type="protein sequence ID" value="GIM44965.1"/>
    <property type="molecule type" value="Genomic_DNA"/>
</dbReference>
<dbReference type="PANTHER" id="PTHR43884:SF12">
    <property type="entry name" value="ISOVALERYL-COA DEHYDROGENASE, MITOCHONDRIAL-RELATED"/>
    <property type="match status" value="1"/>
</dbReference>
<evidence type="ECO:0008006" key="3">
    <source>
        <dbReference type="Google" id="ProtNLM"/>
    </source>
</evidence>
<accession>A0AAV4LB09</accession>
<evidence type="ECO:0000313" key="2">
    <source>
        <dbReference type="Proteomes" id="UP001057291"/>
    </source>
</evidence>